<evidence type="ECO:0000256" key="13">
    <source>
        <dbReference type="ARBA" id="ARBA00044478"/>
    </source>
</evidence>
<dbReference type="Gene3D" id="3.30.540.10">
    <property type="entry name" value="Fructose-1,6-Bisphosphatase, subunit A, domain 1"/>
    <property type="match status" value="1"/>
</dbReference>
<dbReference type="PROSITE" id="PS00629">
    <property type="entry name" value="IMP_1"/>
    <property type="match status" value="1"/>
</dbReference>
<evidence type="ECO:0000256" key="14">
    <source>
        <dbReference type="ARBA" id="ARBA00044519"/>
    </source>
</evidence>
<evidence type="ECO:0000256" key="3">
    <source>
        <dbReference type="ARBA" id="ARBA00022475"/>
    </source>
</evidence>
<gene>
    <name evidence="19" type="primary">LOC34620793</name>
</gene>
<feature type="binding site" evidence="17">
    <location>
        <position position="114"/>
    </location>
    <ligand>
        <name>Mg(2+)</name>
        <dbReference type="ChEBI" id="CHEBI:18420"/>
        <label>1</label>
        <note>catalytic</note>
    </ligand>
</feature>
<dbReference type="EC" id="3.1.3.7" evidence="2"/>
<dbReference type="InterPro" id="IPR020550">
    <property type="entry name" value="Inositol_monophosphatase_CS"/>
</dbReference>
<dbReference type="GO" id="GO:0000287">
    <property type="term" value="F:magnesium ion binding"/>
    <property type="evidence" value="ECO:0007669"/>
    <property type="project" value="InterPro"/>
</dbReference>
<evidence type="ECO:0000256" key="8">
    <source>
        <dbReference type="ARBA" id="ARBA00022842"/>
    </source>
</evidence>
<dbReference type="Proteomes" id="UP000515125">
    <property type="component" value="Unplaced"/>
</dbReference>
<evidence type="ECO:0000256" key="15">
    <source>
        <dbReference type="ARBA" id="ARBA00044544"/>
    </source>
</evidence>
<keyword evidence="5" id="KW-0452">Lithium</keyword>
<evidence type="ECO:0000256" key="12">
    <source>
        <dbReference type="ARBA" id="ARBA00044465"/>
    </source>
</evidence>
<evidence type="ECO:0000256" key="17">
    <source>
        <dbReference type="PIRSR" id="PIRSR600760-2"/>
    </source>
</evidence>
<comment type="similarity">
    <text evidence="1">Belongs to the inositol monophosphatase superfamily. CysQ family.</text>
</comment>
<dbReference type="GO" id="GO:0004441">
    <property type="term" value="F:inositol-1,4-bisphosphate 1-phosphatase activity"/>
    <property type="evidence" value="ECO:0007669"/>
    <property type="project" value="UniProtKB-EC"/>
</dbReference>
<evidence type="ECO:0000256" key="10">
    <source>
        <dbReference type="ARBA" id="ARBA00040342"/>
    </source>
</evidence>
<dbReference type="PANTHER" id="PTHR43028">
    <property type="entry name" value="3'(2'),5'-BISPHOSPHATE NUCLEOTIDASE 1"/>
    <property type="match status" value="1"/>
</dbReference>
<reference evidence="19" key="1">
    <citation type="submission" date="2025-08" db="UniProtKB">
        <authorList>
            <consortium name="RefSeq"/>
        </authorList>
    </citation>
    <scope>IDENTIFICATION</scope>
</reference>
<evidence type="ECO:0000256" key="1">
    <source>
        <dbReference type="ARBA" id="ARBA00005289"/>
    </source>
</evidence>
<comment type="catalytic activity">
    <reaction evidence="12">
        <text>1D-myo-inositol 1,3,4-trisphosphate + H2O = 1D-myo-inositol 3,4-bisphosphate + phosphate</text>
        <dbReference type="Rhea" id="RHEA:70319"/>
        <dbReference type="ChEBI" id="CHEBI:15377"/>
        <dbReference type="ChEBI" id="CHEBI:43474"/>
        <dbReference type="ChEBI" id="CHEBI:58414"/>
        <dbReference type="ChEBI" id="CHEBI:83241"/>
    </reaction>
    <physiologicalReaction direction="left-to-right" evidence="12">
        <dbReference type="Rhea" id="RHEA:70320"/>
    </physiologicalReaction>
</comment>
<keyword evidence="6 17" id="KW-0479">Metal-binding</keyword>
<dbReference type="Gene3D" id="3.40.190.80">
    <property type="match status" value="1"/>
</dbReference>
<comment type="catalytic activity">
    <reaction evidence="13">
        <text>1D-myo-inositol 1,4-bisphosphate + H2O = 1D-myo-inositol 4-phosphate + phosphate</text>
        <dbReference type="Rhea" id="RHEA:15553"/>
        <dbReference type="ChEBI" id="CHEBI:15377"/>
        <dbReference type="ChEBI" id="CHEBI:43474"/>
        <dbReference type="ChEBI" id="CHEBI:58282"/>
        <dbReference type="ChEBI" id="CHEBI:58469"/>
        <dbReference type="EC" id="3.1.3.57"/>
    </reaction>
    <physiologicalReaction direction="left-to-right" evidence="13">
        <dbReference type="Rhea" id="RHEA:15554"/>
    </physiologicalReaction>
</comment>
<dbReference type="InterPro" id="IPR020583">
    <property type="entry name" value="Inositol_monoP_metal-BS"/>
</dbReference>
<organism evidence="18 19">
    <name type="scientific">Cyclospora cayetanensis</name>
    <dbReference type="NCBI Taxonomy" id="88456"/>
    <lineage>
        <taxon>Eukaryota</taxon>
        <taxon>Sar</taxon>
        <taxon>Alveolata</taxon>
        <taxon>Apicomplexa</taxon>
        <taxon>Conoidasida</taxon>
        <taxon>Coccidia</taxon>
        <taxon>Eucoccidiorida</taxon>
        <taxon>Eimeriorina</taxon>
        <taxon>Eimeriidae</taxon>
        <taxon>Cyclospora</taxon>
    </lineage>
</organism>
<keyword evidence="8 17" id="KW-0460">Magnesium</keyword>
<dbReference type="GO" id="GO:0006790">
    <property type="term" value="P:sulfur compound metabolic process"/>
    <property type="evidence" value="ECO:0007669"/>
    <property type="project" value="InterPro"/>
</dbReference>
<dbReference type="HAMAP" id="MF_02095">
    <property type="entry name" value="CysQ"/>
    <property type="match status" value="1"/>
</dbReference>
<evidence type="ECO:0000313" key="19">
    <source>
        <dbReference type="RefSeq" id="XP_022592419.2"/>
    </source>
</evidence>
<keyword evidence="4" id="KW-0997">Cell inner membrane</keyword>
<name>A0A6P5WEL3_9EIME</name>
<keyword evidence="3" id="KW-1003">Cell membrane</keyword>
<proteinExistence type="inferred from homology"/>
<feature type="binding site" evidence="17">
    <location>
        <position position="116"/>
    </location>
    <ligand>
        <name>Mg(2+)</name>
        <dbReference type="ChEBI" id="CHEBI:18420"/>
        <label>1</label>
        <note>catalytic</note>
    </ligand>
</feature>
<protein>
    <recommendedName>
        <fullName evidence="10">3'(2'),5'-bisphosphate nucleotidase 1</fullName>
        <ecNumber evidence="14">3.1.3.57</ecNumber>
        <ecNumber evidence="2">3.1.3.7</ecNumber>
    </recommendedName>
    <alternativeName>
        <fullName evidence="15">3'-phosphoadenosine 5'-phosphate phosphatase</fullName>
    </alternativeName>
    <alternativeName>
        <fullName evidence="11">Bisphosphate 3'-nucleotidase 1</fullName>
    </alternativeName>
    <alternativeName>
        <fullName evidence="16">Inositol-polyphosphate 1-phosphatase</fullName>
    </alternativeName>
</protein>
<keyword evidence="7" id="KW-0378">Hydrolase</keyword>
<dbReference type="RefSeq" id="XP_022592419.2">
    <property type="nucleotide sequence ID" value="XM_022734028.2"/>
</dbReference>
<dbReference type="InterPro" id="IPR000760">
    <property type="entry name" value="Inositol_monophosphatase-like"/>
</dbReference>
<dbReference type="GeneID" id="34620793"/>
<dbReference type="GO" id="GO:0008441">
    <property type="term" value="F:3'(2'),5'-bisphosphate nucleotidase activity"/>
    <property type="evidence" value="ECO:0007669"/>
    <property type="project" value="UniProtKB-EC"/>
</dbReference>
<evidence type="ECO:0000313" key="18">
    <source>
        <dbReference type="Proteomes" id="UP000515125"/>
    </source>
</evidence>
<dbReference type="PRINTS" id="PR00377">
    <property type="entry name" value="IMPHPHTASES"/>
</dbReference>
<comment type="cofactor">
    <cofactor evidence="17">
        <name>Mg(2+)</name>
        <dbReference type="ChEBI" id="CHEBI:18420"/>
    </cofactor>
</comment>
<dbReference type="Pfam" id="PF00459">
    <property type="entry name" value="Inositol_P"/>
    <property type="match status" value="1"/>
</dbReference>
<evidence type="ECO:0000256" key="16">
    <source>
        <dbReference type="ARBA" id="ARBA00044554"/>
    </source>
</evidence>
<dbReference type="SUPFAM" id="SSF56655">
    <property type="entry name" value="Carbohydrate phosphatase"/>
    <property type="match status" value="1"/>
</dbReference>
<keyword evidence="9" id="KW-0472">Membrane</keyword>
<dbReference type="GO" id="GO:0046854">
    <property type="term" value="P:phosphatidylinositol phosphate biosynthetic process"/>
    <property type="evidence" value="ECO:0007669"/>
    <property type="project" value="InterPro"/>
</dbReference>
<sequence>MPSATLTGASGPLLCADLPPLEVGKGRKVHIQDLVALCRSAAVAILDVYTRPEEEWELEHKEGHEPLTKADLDANAILTDGLRRLCPDCLLVSEESALASHEDRQAAEFVWLVDPLDGTKEFLKRSGEFTINLGLCRYGDPVFGIVAVPVEDRIYLGGVVVGGAWEMEGSNQTLTPMRCSTFKWADKGLRVTASSSHNSPGTRAFAARLNEPKLIRAGSSLKFVRLARGDAEVYPRFALCSEWDTCAPHALLRAAGGEIWRWSDAATGGPQGPLEYNKPSLLSPFFVAVARLQDGEDTAPPAAPSSYQKTIIPAHKQRVAVTRGHNRVPRYPTSCLSPSGPDILHCMATTRLEKPRETVPIRQSRQFVQQMSEVAYFLKSPAAAEPGAAVYEIGWSHGRMVS</sequence>
<evidence type="ECO:0000256" key="6">
    <source>
        <dbReference type="ARBA" id="ARBA00022723"/>
    </source>
</evidence>
<evidence type="ECO:0000256" key="4">
    <source>
        <dbReference type="ARBA" id="ARBA00022519"/>
    </source>
</evidence>
<feature type="binding site" evidence="17">
    <location>
        <position position="117"/>
    </location>
    <ligand>
        <name>Mg(2+)</name>
        <dbReference type="ChEBI" id="CHEBI:18420"/>
        <label>1</label>
        <note>catalytic</note>
    </ligand>
</feature>
<keyword evidence="18" id="KW-1185">Reference proteome</keyword>
<evidence type="ECO:0000256" key="5">
    <source>
        <dbReference type="ARBA" id="ARBA00022671"/>
    </source>
</evidence>
<evidence type="ECO:0000256" key="9">
    <source>
        <dbReference type="ARBA" id="ARBA00023136"/>
    </source>
</evidence>
<dbReference type="CDD" id="cd01638">
    <property type="entry name" value="CysQ"/>
    <property type="match status" value="1"/>
</dbReference>
<dbReference type="OrthoDB" id="10254945at2759"/>
<feature type="binding site" evidence="17">
    <location>
        <position position="94"/>
    </location>
    <ligand>
        <name>Mg(2+)</name>
        <dbReference type="ChEBI" id="CHEBI:18420"/>
        <label>1</label>
        <note>catalytic</note>
    </ligand>
</feature>
<dbReference type="PANTHER" id="PTHR43028:SF5">
    <property type="entry name" value="3'(2'),5'-BISPHOSPHATE NUCLEOTIDASE 1"/>
    <property type="match status" value="1"/>
</dbReference>
<evidence type="ECO:0000256" key="7">
    <source>
        <dbReference type="ARBA" id="ARBA00022801"/>
    </source>
</evidence>
<accession>A0A6P5WEL3</accession>
<dbReference type="AlphaFoldDB" id="A0A6P5WEL3"/>
<evidence type="ECO:0000256" key="11">
    <source>
        <dbReference type="ARBA" id="ARBA00041815"/>
    </source>
</evidence>
<dbReference type="PROSITE" id="PS00630">
    <property type="entry name" value="IMP_2"/>
    <property type="match status" value="1"/>
</dbReference>
<feature type="binding site" evidence="17">
    <location>
        <position position="244"/>
    </location>
    <ligand>
        <name>Mg(2+)</name>
        <dbReference type="ChEBI" id="CHEBI:18420"/>
        <label>1</label>
        <note>catalytic</note>
    </ligand>
</feature>
<dbReference type="InterPro" id="IPR006240">
    <property type="entry name" value="CysQ"/>
</dbReference>
<evidence type="ECO:0000256" key="2">
    <source>
        <dbReference type="ARBA" id="ARBA00012633"/>
    </source>
</evidence>
<dbReference type="EC" id="3.1.3.57" evidence="14"/>
<dbReference type="InterPro" id="IPR050725">
    <property type="entry name" value="CysQ/Inositol_MonoPase"/>
</dbReference>